<sequence>MLGISYKRWLGWEPSYRVERDEHRRITGYTPETEWDETEREWMLALDDYEHSLCPQCGMPISVCHDEQTPFHFTAEAGVCQISLMQSLKLDEWKKDHTNENELKQSALTVGIKPR</sequence>
<evidence type="ECO:0000313" key="1">
    <source>
        <dbReference type="EMBL" id="VUX34893.1"/>
    </source>
</evidence>
<evidence type="ECO:0008006" key="3">
    <source>
        <dbReference type="Google" id="ProtNLM"/>
    </source>
</evidence>
<dbReference type="EMBL" id="CABHNT010000034">
    <property type="protein sequence ID" value="VUX34893.1"/>
    <property type="molecule type" value="Genomic_DNA"/>
</dbReference>
<protein>
    <recommendedName>
        <fullName evidence="3">Phage terminase protein large subunit-like protein</fullName>
    </recommendedName>
</protein>
<evidence type="ECO:0000313" key="2">
    <source>
        <dbReference type="Proteomes" id="UP000345266"/>
    </source>
</evidence>
<dbReference type="RefSeq" id="WP_234884723.1">
    <property type="nucleotide sequence ID" value="NZ_CABHND010000037.1"/>
</dbReference>
<proteinExistence type="predicted"/>
<accession>A0A564VSM2</accession>
<dbReference type="AlphaFoldDB" id="A0A564VSM2"/>
<dbReference type="Proteomes" id="UP000345266">
    <property type="component" value="Unassembled WGS sequence"/>
</dbReference>
<organism evidence="1 2">
    <name type="scientific">Bifidobacterium longum subsp. infantis</name>
    <dbReference type="NCBI Taxonomy" id="1682"/>
    <lineage>
        <taxon>Bacteria</taxon>
        <taxon>Bacillati</taxon>
        <taxon>Actinomycetota</taxon>
        <taxon>Actinomycetes</taxon>
        <taxon>Bifidobacteriales</taxon>
        <taxon>Bifidobacteriaceae</taxon>
        <taxon>Bifidobacterium</taxon>
    </lineage>
</organism>
<reference evidence="1 2" key="1">
    <citation type="submission" date="2019-07" db="EMBL/GenBank/DDBJ databases">
        <authorList>
            <person name="Hibberd C M."/>
            <person name="Gehrig L. J."/>
            <person name="Chang H.-W."/>
            <person name="Venkatesh S."/>
        </authorList>
    </citation>
    <scope>NUCLEOTIDE SEQUENCE [LARGE SCALE GENOMIC DNA]</scope>
    <source>
        <strain evidence="1">Bifidobacterium_longum_subsp_infantis_JG_Bg463</strain>
    </source>
</reference>
<name>A0A564VSM2_BIFLI</name>
<gene>
    <name evidence="1" type="ORF">BLJG463_00086</name>
</gene>